<evidence type="ECO:0000256" key="1">
    <source>
        <dbReference type="SAM" id="MobiDB-lite"/>
    </source>
</evidence>
<reference evidence="3" key="1">
    <citation type="submission" date="2016-10" db="EMBL/GenBank/DDBJ databases">
        <authorList>
            <person name="Varghese N."/>
            <person name="Submissions S."/>
        </authorList>
    </citation>
    <scope>NUCLEOTIDE SEQUENCE [LARGE SCALE GENOMIC DNA]</scope>
    <source>
        <strain evidence="3">DSM 21368</strain>
    </source>
</reference>
<dbReference type="AlphaFoldDB" id="A0A1H5MWE4"/>
<keyword evidence="2" id="KW-0378">Hydrolase</keyword>
<dbReference type="PANTHER" id="PTHR21174">
    <property type="match status" value="1"/>
</dbReference>
<dbReference type="Proteomes" id="UP000199220">
    <property type="component" value="Unassembled WGS sequence"/>
</dbReference>
<feature type="compositionally biased region" description="Basic and acidic residues" evidence="1">
    <location>
        <begin position="260"/>
        <end position="281"/>
    </location>
</feature>
<dbReference type="InterPro" id="IPR009218">
    <property type="entry name" value="HD_phosphohydro"/>
</dbReference>
<keyword evidence="3" id="KW-1185">Reference proteome</keyword>
<feature type="compositionally biased region" description="Basic and acidic residues" evidence="1">
    <location>
        <begin position="290"/>
        <end position="308"/>
    </location>
</feature>
<dbReference type="GO" id="GO:0016787">
    <property type="term" value="F:hydrolase activity"/>
    <property type="evidence" value="ECO:0007669"/>
    <property type="project" value="UniProtKB-KW"/>
</dbReference>
<dbReference type="SUPFAM" id="SSF109604">
    <property type="entry name" value="HD-domain/PDEase-like"/>
    <property type="match status" value="1"/>
</dbReference>
<organism evidence="2 3">
    <name type="scientific">Ruania alba</name>
    <dbReference type="NCBI Taxonomy" id="648782"/>
    <lineage>
        <taxon>Bacteria</taxon>
        <taxon>Bacillati</taxon>
        <taxon>Actinomycetota</taxon>
        <taxon>Actinomycetes</taxon>
        <taxon>Micrococcales</taxon>
        <taxon>Ruaniaceae</taxon>
        <taxon>Ruania</taxon>
    </lineage>
</organism>
<dbReference type="Gene3D" id="1.10.3210.10">
    <property type="entry name" value="Hypothetical protein af1432"/>
    <property type="match status" value="1"/>
</dbReference>
<feature type="compositionally biased region" description="Basic and acidic residues" evidence="1">
    <location>
        <begin position="227"/>
        <end position="241"/>
    </location>
</feature>
<feature type="compositionally biased region" description="Basic residues" evidence="1">
    <location>
        <begin position="320"/>
        <end position="330"/>
    </location>
</feature>
<dbReference type="EMBL" id="FNTX01000002">
    <property type="protein sequence ID" value="SEE93067.1"/>
    <property type="molecule type" value="Genomic_DNA"/>
</dbReference>
<protein>
    <submittedName>
        <fullName evidence="2">Predicted metal-dependent phosphohydrolase, HD superfamily</fullName>
    </submittedName>
</protein>
<feature type="region of interest" description="Disordered" evidence="1">
    <location>
        <begin position="227"/>
        <end position="330"/>
    </location>
</feature>
<name>A0A1H5MWE4_9MICO</name>
<gene>
    <name evidence="2" type="ORF">SAMN04488554_3660</name>
</gene>
<evidence type="ECO:0000313" key="2">
    <source>
        <dbReference type="EMBL" id="SEE93067.1"/>
    </source>
</evidence>
<dbReference type="PANTHER" id="PTHR21174:SF0">
    <property type="entry name" value="HD PHOSPHOHYDROLASE FAMILY PROTEIN-RELATED"/>
    <property type="match status" value="1"/>
</dbReference>
<proteinExistence type="predicted"/>
<evidence type="ECO:0000313" key="3">
    <source>
        <dbReference type="Proteomes" id="UP000199220"/>
    </source>
</evidence>
<dbReference type="STRING" id="648782.SAMN04488554_3660"/>
<sequence>MGVIDAPGWVLSAWRRSLEAVGATADRATLDSYGERLITRWSDPSRIHHNLKRLIGVLARVDELAPETHNPDVVRIAAWYHGAAFDAAARQAYAHRGGVDEVASSELARTELTELGVPEDIVERVSMLIIGIARHSAPKDDIDAQALCDADLGGLAAEPQRYQAYRREVREEYQHIPDRDYVEARLAIVTKLLNRNRLFKSPMAQPWEDAARENLAAELDRLTAKLEKLPPRDESTPHGETDDPSPAQPEAFENEPPPEDTPRSETDSTPSERDPAAERGTDQGNQAPPHTEHAPDEEPRESRDRGRDIPSLSRPPKMPSIKHHPVTRRH</sequence>
<accession>A0A1H5MWE4</accession>